<keyword evidence="1" id="KW-1133">Transmembrane helix</keyword>
<comment type="caution">
    <text evidence="2">The sequence shown here is derived from an EMBL/GenBank/DDBJ whole genome shotgun (WGS) entry which is preliminary data.</text>
</comment>
<organism evidence="2 3">
    <name type="scientific">Candidatus Amesbacteria bacterium GW2011_GWA1_47_16</name>
    <dbReference type="NCBI Taxonomy" id="1618353"/>
    <lineage>
        <taxon>Bacteria</taxon>
        <taxon>Candidatus Amesiibacteriota</taxon>
    </lineage>
</organism>
<evidence type="ECO:0000313" key="3">
    <source>
        <dbReference type="Proteomes" id="UP000034364"/>
    </source>
</evidence>
<feature type="transmembrane region" description="Helical" evidence="1">
    <location>
        <begin position="99"/>
        <end position="119"/>
    </location>
</feature>
<reference evidence="2 3" key="1">
    <citation type="journal article" date="2015" name="Nature">
        <title>rRNA introns, odd ribosomes, and small enigmatic genomes across a large radiation of phyla.</title>
        <authorList>
            <person name="Brown C.T."/>
            <person name="Hug L.A."/>
            <person name="Thomas B.C."/>
            <person name="Sharon I."/>
            <person name="Castelle C.J."/>
            <person name="Singh A."/>
            <person name="Wilkins M.J."/>
            <person name="Williams K.H."/>
            <person name="Banfield J.F."/>
        </authorList>
    </citation>
    <scope>NUCLEOTIDE SEQUENCE [LARGE SCALE GENOMIC DNA]</scope>
</reference>
<accession>A0A0G1S665</accession>
<evidence type="ECO:0000313" key="2">
    <source>
        <dbReference type="EMBL" id="KKU65004.1"/>
    </source>
</evidence>
<dbReference type="AlphaFoldDB" id="A0A0G1S665"/>
<sequence length="120" mass="13684">MRITYKHKDYEVKEILQMEWQLSRWWMASIILLFPSAIFWLSTLIYATMGTDYLIDVVITTMTEQLWGVGLLILVVLGGGIGGVFLTVSHFVVSKKFRWIYTTTAALAISVGLVLVLRII</sequence>
<name>A0A0G1S665_9BACT</name>
<gene>
    <name evidence="2" type="ORF">UX87_C0002G0026</name>
</gene>
<dbReference type="Proteomes" id="UP000034364">
    <property type="component" value="Unassembled WGS sequence"/>
</dbReference>
<keyword evidence="1" id="KW-0472">Membrane</keyword>
<dbReference type="EMBL" id="LCNV01000002">
    <property type="protein sequence ID" value="KKU65004.1"/>
    <property type="molecule type" value="Genomic_DNA"/>
</dbReference>
<proteinExistence type="predicted"/>
<protein>
    <submittedName>
        <fullName evidence="2">Uncharacterized protein</fullName>
    </submittedName>
</protein>
<feature type="transmembrane region" description="Helical" evidence="1">
    <location>
        <begin position="66"/>
        <end position="87"/>
    </location>
</feature>
<keyword evidence="1" id="KW-0812">Transmembrane</keyword>
<evidence type="ECO:0000256" key="1">
    <source>
        <dbReference type="SAM" id="Phobius"/>
    </source>
</evidence>
<feature type="transmembrane region" description="Helical" evidence="1">
    <location>
        <begin position="25"/>
        <end position="46"/>
    </location>
</feature>